<protein>
    <submittedName>
        <fullName evidence="1">Uncharacterized protein</fullName>
    </submittedName>
</protein>
<keyword evidence="2" id="KW-1185">Reference proteome</keyword>
<reference evidence="1 2" key="1">
    <citation type="submission" date="2019-07" db="EMBL/GenBank/DDBJ databases">
        <title>Whole genome shotgun sequence of Staphylococcus cohnii subsp. urealyticus NBRC 109766.</title>
        <authorList>
            <person name="Hosoyama A."/>
            <person name="Uohara A."/>
            <person name="Ohji S."/>
            <person name="Ichikawa N."/>
        </authorList>
    </citation>
    <scope>NUCLEOTIDE SEQUENCE [LARGE SCALE GENOMIC DNA]</scope>
    <source>
        <strain evidence="1 2">NBRC 109766</strain>
    </source>
</reference>
<dbReference type="AlphaFoldDB" id="A0AB34AE82"/>
<evidence type="ECO:0000313" key="1">
    <source>
        <dbReference type="EMBL" id="GEQ01606.1"/>
    </source>
</evidence>
<accession>A0AB34AE82</accession>
<dbReference type="Proteomes" id="UP000321839">
    <property type="component" value="Unassembled WGS sequence"/>
</dbReference>
<sequence>MITIGCSVFLPTTILIYGIKDSIIANPIQNPSVKIELKIKNSGGNVTNDASDLEIKSTMIWCAKYMKNDISLIKNTNTKLNRVKNLDK</sequence>
<comment type="caution">
    <text evidence="1">The sequence shown here is derived from an EMBL/GenBank/DDBJ whole genome shotgun (WGS) entry which is preliminary data.</text>
</comment>
<organism evidence="1 2">
    <name type="scientific">Staphylococcus ureilyticus</name>
    <name type="common">Staphylococcus cohnii subsp. urealyticus</name>
    <dbReference type="NCBI Taxonomy" id="94138"/>
    <lineage>
        <taxon>Bacteria</taxon>
        <taxon>Bacillati</taxon>
        <taxon>Bacillota</taxon>
        <taxon>Bacilli</taxon>
        <taxon>Bacillales</taxon>
        <taxon>Staphylococcaceae</taxon>
        <taxon>Staphylococcus</taxon>
        <taxon>Staphylococcus cohnii species complex</taxon>
    </lineage>
</organism>
<proteinExistence type="predicted"/>
<dbReference type="EMBL" id="BKAW01000001">
    <property type="protein sequence ID" value="GEQ01606.1"/>
    <property type="molecule type" value="Genomic_DNA"/>
</dbReference>
<gene>
    <name evidence="1" type="ORF">SCO02_00470</name>
</gene>
<name>A0AB34AE82_STAUR</name>
<evidence type="ECO:0000313" key="2">
    <source>
        <dbReference type="Proteomes" id="UP000321839"/>
    </source>
</evidence>